<dbReference type="NCBIfam" id="TIGR00254">
    <property type="entry name" value="GGDEF"/>
    <property type="match status" value="1"/>
</dbReference>
<evidence type="ECO:0000313" key="6">
    <source>
        <dbReference type="Proteomes" id="UP001148313"/>
    </source>
</evidence>
<dbReference type="InterPro" id="IPR050469">
    <property type="entry name" value="Diguanylate_Cyclase"/>
</dbReference>
<dbReference type="InterPro" id="IPR029787">
    <property type="entry name" value="Nucleotide_cyclase"/>
</dbReference>
<name>A0ABT4VQG6_9HYPH</name>
<evidence type="ECO:0000256" key="2">
    <source>
        <dbReference type="ARBA" id="ARBA00034247"/>
    </source>
</evidence>
<evidence type="ECO:0000259" key="4">
    <source>
        <dbReference type="PROSITE" id="PS50887"/>
    </source>
</evidence>
<dbReference type="CDD" id="cd01949">
    <property type="entry name" value="GGDEF"/>
    <property type="match status" value="1"/>
</dbReference>
<keyword evidence="5" id="KW-0548">Nucleotidyltransferase</keyword>
<comment type="catalytic activity">
    <reaction evidence="2">
        <text>2 GTP = 3',3'-c-di-GMP + 2 diphosphate</text>
        <dbReference type="Rhea" id="RHEA:24898"/>
        <dbReference type="ChEBI" id="CHEBI:33019"/>
        <dbReference type="ChEBI" id="CHEBI:37565"/>
        <dbReference type="ChEBI" id="CHEBI:58805"/>
        <dbReference type="EC" id="2.7.7.65"/>
    </reaction>
</comment>
<comment type="caution">
    <text evidence="5">The sequence shown here is derived from an EMBL/GenBank/DDBJ whole genome shotgun (WGS) entry which is preliminary data.</text>
</comment>
<keyword evidence="3" id="KW-0175">Coiled coil</keyword>
<dbReference type="SMART" id="SM00267">
    <property type="entry name" value="GGDEF"/>
    <property type="match status" value="1"/>
</dbReference>
<dbReference type="GO" id="GO:0052621">
    <property type="term" value="F:diguanylate cyclase activity"/>
    <property type="evidence" value="ECO:0007669"/>
    <property type="project" value="UniProtKB-EC"/>
</dbReference>
<dbReference type="EMBL" id="JAPJZH010000010">
    <property type="protein sequence ID" value="MDA4846951.1"/>
    <property type="molecule type" value="Genomic_DNA"/>
</dbReference>
<organism evidence="5 6">
    <name type="scientific">Hoeflea poritis</name>
    <dbReference type="NCBI Taxonomy" id="2993659"/>
    <lineage>
        <taxon>Bacteria</taxon>
        <taxon>Pseudomonadati</taxon>
        <taxon>Pseudomonadota</taxon>
        <taxon>Alphaproteobacteria</taxon>
        <taxon>Hyphomicrobiales</taxon>
        <taxon>Rhizobiaceae</taxon>
        <taxon>Hoeflea</taxon>
    </lineage>
</organism>
<dbReference type="SUPFAM" id="SSF55073">
    <property type="entry name" value="Nucleotide cyclase"/>
    <property type="match status" value="1"/>
</dbReference>
<dbReference type="PROSITE" id="PS50887">
    <property type="entry name" value="GGDEF"/>
    <property type="match status" value="1"/>
</dbReference>
<dbReference type="RefSeq" id="WP_271090755.1">
    <property type="nucleotide sequence ID" value="NZ_JAPJZH010000010.1"/>
</dbReference>
<dbReference type="EC" id="2.7.7.65" evidence="1"/>
<proteinExistence type="predicted"/>
<dbReference type="PANTHER" id="PTHR45138:SF9">
    <property type="entry name" value="DIGUANYLATE CYCLASE DGCM-RELATED"/>
    <property type="match status" value="1"/>
</dbReference>
<accession>A0ABT4VQG6</accession>
<sequence length="349" mass="38923">MTDIAKKIVMMMGEQGVAGLPRNYELFYESVTGTNQELSKELARLGNRISQEDLDKLGRRYLAHHHGHGVFEEAQTRIARQIKEVLALLREEQTSLQNYGKVLGDTTVRMGEPQGRDTVLLTQIVNLLSEATHSTLDHGKKVAVSMNEKSAEIKKINNELERYKKLANTDPLTKLANRRAFDSHIAEVHGDKKGAMYSSLIFADIDHFKRINDAYGHIIGDKILSYVAGILSKTCGEEAFVARIGGEEFAIAHTDTTEKMACQVAEELRAAVEDKKFVNNKSGVDYGPVTLSLGVCMGSEADDATDLFRKTDQALYASKNSGRNRVTRFSEIPPGNGKAFKDWLLYRRQ</sequence>
<dbReference type="Proteomes" id="UP001148313">
    <property type="component" value="Unassembled WGS sequence"/>
</dbReference>
<keyword evidence="6" id="KW-1185">Reference proteome</keyword>
<dbReference type="Pfam" id="PF00990">
    <property type="entry name" value="GGDEF"/>
    <property type="match status" value="1"/>
</dbReference>
<evidence type="ECO:0000256" key="1">
    <source>
        <dbReference type="ARBA" id="ARBA00012528"/>
    </source>
</evidence>
<dbReference type="InterPro" id="IPR043128">
    <property type="entry name" value="Rev_trsase/Diguanyl_cyclase"/>
</dbReference>
<feature type="coiled-coil region" evidence="3">
    <location>
        <begin position="28"/>
        <end position="55"/>
    </location>
</feature>
<dbReference type="InterPro" id="IPR000160">
    <property type="entry name" value="GGDEF_dom"/>
</dbReference>
<evidence type="ECO:0000313" key="5">
    <source>
        <dbReference type="EMBL" id="MDA4846951.1"/>
    </source>
</evidence>
<protein>
    <recommendedName>
        <fullName evidence="1">diguanylate cyclase</fullName>
        <ecNumber evidence="1">2.7.7.65</ecNumber>
    </recommendedName>
</protein>
<dbReference type="PANTHER" id="PTHR45138">
    <property type="entry name" value="REGULATORY COMPONENTS OF SENSORY TRANSDUCTION SYSTEM"/>
    <property type="match status" value="1"/>
</dbReference>
<evidence type="ECO:0000256" key="3">
    <source>
        <dbReference type="SAM" id="Coils"/>
    </source>
</evidence>
<gene>
    <name evidence="5" type="ORF">OOZ53_16450</name>
</gene>
<feature type="domain" description="GGDEF" evidence="4">
    <location>
        <begin position="196"/>
        <end position="331"/>
    </location>
</feature>
<keyword evidence="5" id="KW-0808">Transferase</keyword>
<reference evidence="5" key="1">
    <citation type="submission" date="2022-11" db="EMBL/GenBank/DDBJ databases">
        <title>Hoeflea poritis sp. nov., isolated from scleractinian coral Porites lutea.</title>
        <authorList>
            <person name="Zhang G."/>
            <person name="Wei Q."/>
            <person name="Cai L."/>
        </authorList>
    </citation>
    <scope>NUCLEOTIDE SEQUENCE</scope>
    <source>
        <strain evidence="5">E7-10</strain>
    </source>
</reference>
<dbReference type="Gene3D" id="3.30.70.270">
    <property type="match status" value="1"/>
</dbReference>